<dbReference type="EC" id="2.5.1.59" evidence="9"/>
<proteinExistence type="inferred from homology"/>
<keyword evidence="3" id="KW-0637">Prenyltransferase</keyword>
<accession>A0ABP0DLG1</accession>
<comment type="similarity">
    <text evidence="2">Belongs to the protein prenyltransferase subunit beta family.</text>
</comment>
<dbReference type="GO" id="GO:0004662">
    <property type="term" value="F:CAAX-protein geranylgeranyltransferase activity"/>
    <property type="evidence" value="ECO:0007669"/>
    <property type="project" value="UniProtKB-EC"/>
</dbReference>
<keyword evidence="5" id="KW-0479">Metal-binding</keyword>
<comment type="caution">
    <text evidence="9">The sequence shown here is derived from an EMBL/GenBank/DDBJ whole genome shotgun (WGS) entry which is preliminary data.</text>
</comment>
<reference evidence="9 10" key="1">
    <citation type="submission" date="2024-01" db="EMBL/GenBank/DDBJ databases">
        <authorList>
            <person name="Allen C."/>
            <person name="Tagirdzhanova G."/>
        </authorList>
    </citation>
    <scope>NUCLEOTIDE SEQUENCE [LARGE SCALE GENOMIC DNA]</scope>
    <source>
        <strain evidence="9 10">CBS 573.63</strain>
    </source>
</reference>
<dbReference type="Pfam" id="PF00432">
    <property type="entry name" value="Prenyltrans"/>
    <property type="match status" value="1"/>
</dbReference>
<evidence type="ECO:0000259" key="8">
    <source>
        <dbReference type="Pfam" id="PF00432"/>
    </source>
</evidence>
<gene>
    <name evidence="9" type="primary">CDC43</name>
    <name evidence="9" type="ORF">SEPCBS57363_003398</name>
</gene>
<evidence type="ECO:0000256" key="6">
    <source>
        <dbReference type="ARBA" id="ARBA00022737"/>
    </source>
</evidence>
<dbReference type="InterPro" id="IPR001330">
    <property type="entry name" value="Prenyltrans"/>
</dbReference>
<evidence type="ECO:0000256" key="4">
    <source>
        <dbReference type="ARBA" id="ARBA00022679"/>
    </source>
</evidence>
<sequence length="475" mass="52150">MDSDDAPFDPARHLRYWQRCMRTLLPHQYTAADSTRMMLGCFCVAATDVLTQVSDQSILTAHDRETFREWVLACQHPGGGFVGGPTHTYSRAVYAGFDFDRGLPETGAPGEANIAATLFAMQLLALLAHSDDKNGEPIEKQRECAFFGVDRDSTLRWLQQLQRPDGSFGEYVAYVPDVQTLGGRRKVVGGGADMRYCYIAAMIRWMLGGGGHTGVLDIDVYALVQHIRQGQTYDGGFAESSTHESHAGYAFCAIAALELLGRSADGDPTSSLSSLDLFTRGIADMTALLRWLVARAFLYSPKSEDDSNVEWQESMVTEVTTMETCGDTPLLACNGRCNKHADSCYTWWTVATLSILERRGYGLGGGSEMNRDDWLAKRRFLLGKMQHHIGGFSKVPGGPPDVYHAYLSMAALASQNEATLKTFDSAMCVSKETVRTIEAARHGLLREVGEAGERRRADLLSLGAACWGKKAYSEA</sequence>
<evidence type="ECO:0000256" key="7">
    <source>
        <dbReference type="ARBA" id="ARBA00022833"/>
    </source>
</evidence>
<protein>
    <submittedName>
        <fullName evidence="9">Geranylgeranyl transferase type-1 subunit beta</fullName>
        <ecNumber evidence="9">2.5.1.59</ecNumber>
    </submittedName>
</protein>
<dbReference type="Gene3D" id="1.50.10.20">
    <property type="match status" value="1"/>
</dbReference>
<keyword evidence="10" id="KW-1185">Reference proteome</keyword>
<organism evidence="9 10">
    <name type="scientific">Sporothrix epigloea</name>
    <dbReference type="NCBI Taxonomy" id="1892477"/>
    <lineage>
        <taxon>Eukaryota</taxon>
        <taxon>Fungi</taxon>
        <taxon>Dikarya</taxon>
        <taxon>Ascomycota</taxon>
        <taxon>Pezizomycotina</taxon>
        <taxon>Sordariomycetes</taxon>
        <taxon>Sordariomycetidae</taxon>
        <taxon>Ophiostomatales</taxon>
        <taxon>Ophiostomataceae</taxon>
        <taxon>Sporothrix</taxon>
    </lineage>
</organism>
<dbReference type="PANTHER" id="PTHR11774">
    <property type="entry name" value="GERANYLGERANYL TRANSFERASE TYPE BETA SUBUNIT"/>
    <property type="match status" value="1"/>
</dbReference>
<dbReference type="InterPro" id="IPR008930">
    <property type="entry name" value="Terpenoid_cyclase/PrenylTrfase"/>
</dbReference>
<evidence type="ECO:0000256" key="2">
    <source>
        <dbReference type="ARBA" id="ARBA00010497"/>
    </source>
</evidence>
<evidence type="ECO:0000313" key="10">
    <source>
        <dbReference type="Proteomes" id="UP001642501"/>
    </source>
</evidence>
<evidence type="ECO:0000256" key="1">
    <source>
        <dbReference type="ARBA" id="ARBA00001947"/>
    </source>
</evidence>
<dbReference type="InterPro" id="IPR045089">
    <property type="entry name" value="PGGT1B-like"/>
</dbReference>
<comment type="cofactor">
    <cofactor evidence="1">
        <name>Zn(2+)</name>
        <dbReference type="ChEBI" id="CHEBI:29105"/>
    </cofactor>
</comment>
<evidence type="ECO:0000313" key="9">
    <source>
        <dbReference type="EMBL" id="CAK7269032.1"/>
    </source>
</evidence>
<feature type="domain" description="Prenyltransferase alpha-alpha toroid" evidence="8">
    <location>
        <begin position="9"/>
        <end position="429"/>
    </location>
</feature>
<dbReference type="Proteomes" id="UP001642501">
    <property type="component" value="Unassembled WGS sequence"/>
</dbReference>
<dbReference type="SUPFAM" id="SSF48239">
    <property type="entry name" value="Terpenoid cyclases/Protein prenyltransferases"/>
    <property type="match status" value="1"/>
</dbReference>
<keyword evidence="7" id="KW-0862">Zinc</keyword>
<dbReference type="EMBL" id="CAWUOM010000053">
    <property type="protein sequence ID" value="CAK7269032.1"/>
    <property type="molecule type" value="Genomic_DNA"/>
</dbReference>
<name>A0ABP0DLG1_9PEZI</name>
<evidence type="ECO:0000256" key="5">
    <source>
        <dbReference type="ARBA" id="ARBA00022723"/>
    </source>
</evidence>
<keyword evidence="4 9" id="KW-0808">Transferase</keyword>
<dbReference type="PANTHER" id="PTHR11774:SF4">
    <property type="entry name" value="GERANYLGERANYL TRANSFERASE TYPE-1 SUBUNIT BETA"/>
    <property type="match status" value="1"/>
</dbReference>
<evidence type="ECO:0000256" key="3">
    <source>
        <dbReference type="ARBA" id="ARBA00022602"/>
    </source>
</evidence>
<keyword evidence="6" id="KW-0677">Repeat</keyword>